<dbReference type="PANTHER" id="PTHR33823:SF4">
    <property type="entry name" value="GENERAL STRESS PROTEIN 16O"/>
    <property type="match status" value="1"/>
</dbReference>
<keyword evidence="1" id="KW-0479">Metal-binding</keyword>
<dbReference type="SUPFAM" id="SSF57716">
    <property type="entry name" value="Glucocorticoid receptor-like (DNA-binding domain)"/>
    <property type="match status" value="1"/>
</dbReference>
<evidence type="ECO:0000256" key="3">
    <source>
        <dbReference type="ARBA" id="ARBA00022833"/>
    </source>
</evidence>
<dbReference type="GO" id="GO:0008270">
    <property type="term" value="F:zinc ion binding"/>
    <property type="evidence" value="ECO:0007669"/>
    <property type="project" value="UniProtKB-KW"/>
</dbReference>
<keyword evidence="3" id="KW-0862">Zinc</keyword>
<evidence type="ECO:0000313" key="7">
    <source>
        <dbReference type="Proteomes" id="UP000268469"/>
    </source>
</evidence>
<evidence type="ECO:0000256" key="1">
    <source>
        <dbReference type="ARBA" id="ARBA00022723"/>
    </source>
</evidence>
<dbReference type="AlphaFoldDB" id="A0A660SKL0"/>
<evidence type="ECO:0000256" key="2">
    <source>
        <dbReference type="ARBA" id="ARBA00022771"/>
    </source>
</evidence>
<feature type="zinc finger region" description="dksA C4-type" evidence="4">
    <location>
        <begin position="91"/>
        <end position="115"/>
    </location>
</feature>
<evidence type="ECO:0000256" key="4">
    <source>
        <dbReference type="PROSITE-ProRule" id="PRU00510"/>
    </source>
</evidence>
<evidence type="ECO:0000313" key="6">
    <source>
        <dbReference type="EMBL" id="RKX71304.1"/>
    </source>
</evidence>
<dbReference type="InterPro" id="IPR020458">
    <property type="entry name" value="Znf_DskA_TraR_CS"/>
</dbReference>
<dbReference type="SUPFAM" id="SSF109635">
    <property type="entry name" value="DnaK suppressor protein DksA, alpha-hairpin domain"/>
    <property type="match status" value="1"/>
</dbReference>
<dbReference type="PANTHER" id="PTHR33823">
    <property type="entry name" value="RNA POLYMERASE-BINDING TRANSCRIPTION FACTOR DKSA-RELATED"/>
    <property type="match status" value="1"/>
</dbReference>
<dbReference type="Gene3D" id="1.20.120.910">
    <property type="entry name" value="DksA, coiled-coil domain"/>
    <property type="match status" value="1"/>
</dbReference>
<reference evidence="6 7" key="1">
    <citation type="submission" date="2018-06" db="EMBL/GenBank/DDBJ databases">
        <title>Extensive metabolic versatility and redundancy in microbially diverse, dynamic hydrothermal sediments.</title>
        <authorList>
            <person name="Dombrowski N."/>
            <person name="Teske A."/>
            <person name="Baker B.J."/>
        </authorList>
    </citation>
    <scope>NUCLEOTIDE SEQUENCE [LARGE SCALE GENOMIC DNA]</scope>
    <source>
        <strain evidence="6">B36_G15</strain>
    </source>
</reference>
<keyword evidence="2" id="KW-0863">Zinc-finger</keyword>
<dbReference type="PROSITE" id="PS01102">
    <property type="entry name" value="ZF_DKSA_1"/>
    <property type="match status" value="1"/>
</dbReference>
<accession>A0A660SKL0</accession>
<organism evidence="6 7">
    <name type="scientific">candidate division WOR-3 bacterium</name>
    <dbReference type="NCBI Taxonomy" id="2052148"/>
    <lineage>
        <taxon>Bacteria</taxon>
        <taxon>Bacteria division WOR-3</taxon>
    </lineage>
</organism>
<dbReference type="InterPro" id="IPR037187">
    <property type="entry name" value="DnaK_N"/>
</dbReference>
<gene>
    <name evidence="6" type="ORF">DRP53_02090</name>
</gene>
<dbReference type="Proteomes" id="UP000268469">
    <property type="component" value="Unassembled WGS sequence"/>
</dbReference>
<proteinExistence type="predicted"/>
<dbReference type="InterPro" id="IPR000962">
    <property type="entry name" value="Znf_DskA_TraR"/>
</dbReference>
<dbReference type="EMBL" id="QNBE01000012">
    <property type="protein sequence ID" value="RKX71304.1"/>
    <property type="molecule type" value="Genomic_DNA"/>
</dbReference>
<sequence>MRKSRLRHFQKLLVKERARILKELGYSEGIVAKPQTEASGDISAYTFHMADQGTDTFQREMESRFMTMEHNVLNEINHALERIASGKYGICESCGRPINEERLEVIPYTRYCVDCQNKKDFGSQPQ</sequence>
<evidence type="ECO:0000259" key="5">
    <source>
        <dbReference type="Pfam" id="PF01258"/>
    </source>
</evidence>
<dbReference type="Pfam" id="PF01258">
    <property type="entry name" value="zf-dskA_traR"/>
    <property type="match status" value="1"/>
</dbReference>
<feature type="domain" description="Zinc finger DksA/TraR C4-type" evidence="5">
    <location>
        <begin position="86"/>
        <end position="119"/>
    </location>
</feature>
<comment type="caution">
    <text evidence="6">The sequence shown here is derived from an EMBL/GenBank/DDBJ whole genome shotgun (WGS) entry which is preliminary data.</text>
</comment>
<dbReference type="PROSITE" id="PS51128">
    <property type="entry name" value="ZF_DKSA_2"/>
    <property type="match status" value="1"/>
</dbReference>
<name>A0A660SKL0_UNCW3</name>
<protein>
    <submittedName>
        <fullName evidence="6">TraR/DksA family transcriptional regulator</fullName>
    </submittedName>
</protein>